<evidence type="ECO:0000313" key="4">
    <source>
        <dbReference type="Proteomes" id="UP000317289"/>
    </source>
</evidence>
<dbReference type="EMBL" id="FXTA01000001">
    <property type="protein sequence ID" value="SMO42179.1"/>
    <property type="molecule type" value="Genomic_DNA"/>
</dbReference>
<evidence type="ECO:0000313" key="5">
    <source>
        <dbReference type="Proteomes" id="UP000468990"/>
    </source>
</evidence>
<sequence length="176" mass="19981">MNEKQYHTLINNIKDIETPFYQDWSFWISTIIGIIGIYFSIVAYREAKEAKKAAKAAGNIVKIQSITIDLTEITQRLDKISIDLTYSDARDFYSEINRRLRRITSVLTVEPSYTQKTSEILLTLAALKNNLDEVRQVGQNNTTADGINIFYAIEGEFSNLSGHLADLAGLLEQRTL</sequence>
<keyword evidence="1" id="KW-0812">Transmembrane</keyword>
<dbReference type="EMBL" id="WKKG01000012">
    <property type="protein sequence ID" value="MRX70307.1"/>
    <property type="molecule type" value="Genomic_DNA"/>
</dbReference>
<evidence type="ECO:0000256" key="1">
    <source>
        <dbReference type="SAM" id="Phobius"/>
    </source>
</evidence>
<keyword evidence="5" id="KW-1185">Reference proteome</keyword>
<reference evidence="2 5" key="2">
    <citation type="submission" date="2019-11" db="EMBL/GenBank/DDBJ databases">
        <title>Flavobacterium resistens genome.</title>
        <authorList>
            <person name="Wilson V.M."/>
            <person name="Newman J.D."/>
        </authorList>
    </citation>
    <scope>NUCLEOTIDE SEQUENCE [LARGE SCALE GENOMIC DNA]</scope>
    <source>
        <strain evidence="2 5">DSM 19382</strain>
    </source>
</reference>
<dbReference type="OrthoDB" id="9952720at2"/>
<reference evidence="3 4" key="1">
    <citation type="submission" date="2017-05" db="EMBL/GenBank/DDBJ databases">
        <authorList>
            <person name="Varghese N."/>
            <person name="Submissions S."/>
        </authorList>
    </citation>
    <scope>NUCLEOTIDE SEQUENCE [LARGE SCALE GENOMIC DNA]</scope>
    <source>
        <strain evidence="3 4">DSM 19382</strain>
    </source>
</reference>
<proteinExistence type="predicted"/>
<dbReference type="Proteomes" id="UP000317289">
    <property type="component" value="Unassembled WGS sequence"/>
</dbReference>
<dbReference type="AlphaFoldDB" id="A0A521B521"/>
<accession>A0A521B521</accession>
<protein>
    <submittedName>
        <fullName evidence="3">Uncharacterized protein</fullName>
    </submittedName>
</protein>
<dbReference type="RefSeq" id="WP_142449353.1">
    <property type="nucleotide sequence ID" value="NZ_FXTA01000001.1"/>
</dbReference>
<keyword evidence="1" id="KW-1133">Transmembrane helix</keyword>
<evidence type="ECO:0000313" key="3">
    <source>
        <dbReference type="EMBL" id="SMO42179.1"/>
    </source>
</evidence>
<organism evidence="3 4">
    <name type="scientific">Flavobacterium resistens</name>
    <dbReference type="NCBI Taxonomy" id="443612"/>
    <lineage>
        <taxon>Bacteria</taxon>
        <taxon>Pseudomonadati</taxon>
        <taxon>Bacteroidota</taxon>
        <taxon>Flavobacteriia</taxon>
        <taxon>Flavobacteriales</taxon>
        <taxon>Flavobacteriaceae</taxon>
        <taxon>Flavobacterium</taxon>
    </lineage>
</organism>
<dbReference type="Proteomes" id="UP000468990">
    <property type="component" value="Unassembled WGS sequence"/>
</dbReference>
<gene>
    <name evidence="2" type="ORF">GJU42_20215</name>
    <name evidence="3" type="ORF">SAMN06265349_101688</name>
</gene>
<feature type="transmembrane region" description="Helical" evidence="1">
    <location>
        <begin position="24"/>
        <end position="44"/>
    </location>
</feature>
<name>A0A521B521_9FLAO</name>
<evidence type="ECO:0000313" key="2">
    <source>
        <dbReference type="EMBL" id="MRX70307.1"/>
    </source>
</evidence>
<keyword evidence="1" id="KW-0472">Membrane</keyword>